<gene>
    <name evidence="1" type="ORF">RND71_010589</name>
</gene>
<accession>A0AAE1SI13</accession>
<dbReference type="AlphaFoldDB" id="A0AAE1SI13"/>
<evidence type="ECO:0000313" key="1">
    <source>
        <dbReference type="EMBL" id="KAK4371114.1"/>
    </source>
</evidence>
<sequence length="56" mass="6267">MNKIIFENRNITRDDTCTPINLTGTISDMVKDVSRGISFVCNNIDKYGGDLAFSHD</sequence>
<evidence type="ECO:0000313" key="2">
    <source>
        <dbReference type="Proteomes" id="UP001291623"/>
    </source>
</evidence>
<comment type="caution">
    <text evidence="1">The sequence shown here is derived from an EMBL/GenBank/DDBJ whole genome shotgun (WGS) entry which is preliminary data.</text>
</comment>
<name>A0AAE1SI13_9SOLA</name>
<reference evidence="1" key="1">
    <citation type="submission" date="2023-12" db="EMBL/GenBank/DDBJ databases">
        <title>Genome assembly of Anisodus tanguticus.</title>
        <authorList>
            <person name="Wang Y.-J."/>
        </authorList>
    </citation>
    <scope>NUCLEOTIDE SEQUENCE</scope>
    <source>
        <strain evidence="1">KB-2021</strain>
        <tissue evidence="1">Leaf</tissue>
    </source>
</reference>
<protein>
    <submittedName>
        <fullName evidence="1">Uncharacterized protein</fullName>
    </submittedName>
</protein>
<dbReference type="EMBL" id="JAVYJV010000005">
    <property type="protein sequence ID" value="KAK4371114.1"/>
    <property type="molecule type" value="Genomic_DNA"/>
</dbReference>
<organism evidence="1 2">
    <name type="scientific">Anisodus tanguticus</name>
    <dbReference type="NCBI Taxonomy" id="243964"/>
    <lineage>
        <taxon>Eukaryota</taxon>
        <taxon>Viridiplantae</taxon>
        <taxon>Streptophyta</taxon>
        <taxon>Embryophyta</taxon>
        <taxon>Tracheophyta</taxon>
        <taxon>Spermatophyta</taxon>
        <taxon>Magnoliopsida</taxon>
        <taxon>eudicotyledons</taxon>
        <taxon>Gunneridae</taxon>
        <taxon>Pentapetalae</taxon>
        <taxon>asterids</taxon>
        <taxon>lamiids</taxon>
        <taxon>Solanales</taxon>
        <taxon>Solanaceae</taxon>
        <taxon>Solanoideae</taxon>
        <taxon>Hyoscyameae</taxon>
        <taxon>Anisodus</taxon>
    </lineage>
</organism>
<proteinExistence type="predicted"/>
<keyword evidence="2" id="KW-1185">Reference proteome</keyword>
<dbReference type="Proteomes" id="UP001291623">
    <property type="component" value="Unassembled WGS sequence"/>
</dbReference>